<feature type="region of interest" description="Disordered" evidence="2">
    <location>
        <begin position="138"/>
        <end position="164"/>
    </location>
</feature>
<feature type="compositionally biased region" description="Low complexity" evidence="2">
    <location>
        <begin position="138"/>
        <end position="149"/>
    </location>
</feature>
<reference evidence="3" key="1">
    <citation type="submission" date="2019-11" db="EMBL/GenBank/DDBJ databases">
        <title>Leishmania tarentolae CDS.</title>
        <authorList>
            <person name="Goto Y."/>
            <person name="Yamagishi J."/>
        </authorList>
    </citation>
    <scope>NUCLEOTIDE SEQUENCE [LARGE SCALE GENOMIC DNA]</scope>
    <source>
        <strain evidence="3">Parrot Tar II</strain>
    </source>
</reference>
<dbReference type="OrthoDB" id="272066at2759"/>
<organism evidence="3 4">
    <name type="scientific">Leishmania tarentolae</name>
    <name type="common">Sauroleishmania tarentolae</name>
    <dbReference type="NCBI Taxonomy" id="5689"/>
    <lineage>
        <taxon>Eukaryota</taxon>
        <taxon>Discoba</taxon>
        <taxon>Euglenozoa</taxon>
        <taxon>Kinetoplastea</taxon>
        <taxon>Metakinetoplastina</taxon>
        <taxon>Trypanosomatida</taxon>
        <taxon>Trypanosomatidae</taxon>
        <taxon>Leishmaniinae</taxon>
        <taxon>Leishmania</taxon>
        <taxon>lizard Leishmania</taxon>
    </lineage>
</organism>
<name>A0A640KFX8_LEITA</name>
<sequence length="693" mass="75747">MFKKKFVNVTAAAVSAAAPTTAATTGKTTAPVRIPVNRGSNARTLALIEKHRKILEEAKRQKEDMDQLTFEQVQLQQQQQQQKELKHVTVAPLSSVTPSAASVAAVKEEPPRDTFTALVDHFLASTSPLADLDETIQEAGSSAGTSSEAPIKSRPPRHTQSATASSLPFSITYRSFAASLICPKKLFLLQNRSDLIPKASLGDMMHFDDSVGFNELVRRWDRLQFGSRAVLVKENDFYQAVQRTEQLITTYFQGPYKSLGDQAPSLTIHRPAFAVEFPGRAPQTQADGRGSSDAAAGVVTMELRARPAVVRYRPKENQWVFLESQAIIDPLGNPSRISSTVQRFHFTALCFRLWLTQPHLPIEVRKKFFQVNLDGITSENLCGRSLESSARAAAPIDLKRSGLLHIRQFFPGPATLMDCDPPRLVKFIQRVSLEELLVEDSKYYGKSDRGRQYSNTSTRTGGGGADYFSHHGLGGSGGNSAGGAFDLHNFSSVISSNPSLDGHAKEVERAAQELSCLHNSRVPRSQRHKDELHHRLFEVQQRFMEELLRAHTLPLVIHQQHQVAAFSSVGRPASSPLTAFSDLLGDEGFVRASCAPEAMNSGKHKKGVKSAAQKGKSAPAGSRGKRKALADGEDEVSRSEAEEGAGGVGMSGADNRDAPCYARYVGTHCLRGGDACPFFTEGMCLPGRWTTRL</sequence>
<dbReference type="Proteomes" id="UP000419144">
    <property type="component" value="Unassembled WGS sequence"/>
</dbReference>
<feature type="coiled-coil region" evidence="1">
    <location>
        <begin position="41"/>
        <end position="78"/>
    </location>
</feature>
<dbReference type="VEuPathDB" id="TriTrypDB:LtaPh_1104100"/>
<evidence type="ECO:0000313" key="4">
    <source>
        <dbReference type="Proteomes" id="UP000419144"/>
    </source>
</evidence>
<dbReference type="EMBL" id="BLBS01000013">
    <property type="protein sequence ID" value="GET86647.1"/>
    <property type="molecule type" value="Genomic_DNA"/>
</dbReference>
<proteinExistence type="predicted"/>
<evidence type="ECO:0000256" key="1">
    <source>
        <dbReference type="SAM" id="Coils"/>
    </source>
</evidence>
<accession>A0A640KFX8</accession>
<keyword evidence="4" id="KW-1185">Reference proteome</keyword>
<comment type="caution">
    <text evidence="3">The sequence shown here is derived from an EMBL/GenBank/DDBJ whole genome shotgun (WGS) entry which is preliminary data.</text>
</comment>
<protein>
    <submittedName>
        <fullName evidence="3">Uncharacterized protein</fullName>
    </submittedName>
</protein>
<evidence type="ECO:0000313" key="3">
    <source>
        <dbReference type="EMBL" id="GET86647.1"/>
    </source>
</evidence>
<keyword evidence="1" id="KW-0175">Coiled coil</keyword>
<gene>
    <name evidence="3" type="ORF">LtaPh_1104100</name>
</gene>
<dbReference type="AlphaFoldDB" id="A0A640KFX8"/>
<evidence type="ECO:0000256" key="2">
    <source>
        <dbReference type="SAM" id="MobiDB-lite"/>
    </source>
</evidence>
<feature type="region of interest" description="Disordered" evidence="2">
    <location>
        <begin position="599"/>
        <end position="652"/>
    </location>
</feature>